<name>J9C1N0_9ZZZZ</name>
<organism evidence="1">
    <name type="scientific">gut metagenome</name>
    <dbReference type="NCBI Taxonomy" id="749906"/>
    <lineage>
        <taxon>unclassified sequences</taxon>
        <taxon>metagenomes</taxon>
        <taxon>organismal metagenomes</taxon>
    </lineage>
</organism>
<dbReference type="AlphaFoldDB" id="J9C1N0"/>
<comment type="caution">
    <text evidence="1">The sequence shown here is derived from an EMBL/GenBank/DDBJ whole genome shotgun (WGS) entry which is preliminary data.</text>
</comment>
<dbReference type="EMBL" id="AMCI01006791">
    <property type="protein sequence ID" value="EJW93730.1"/>
    <property type="molecule type" value="Genomic_DNA"/>
</dbReference>
<protein>
    <submittedName>
        <fullName evidence="1">Uncharacterized protein</fullName>
    </submittedName>
</protein>
<accession>J9C1N0</accession>
<gene>
    <name evidence="1" type="ORF">EVA_18163</name>
</gene>
<sequence>MVHQVTEYLLHTNLFPAYHLEHSHHPRSYLPKNRK</sequence>
<proteinExistence type="predicted"/>
<reference evidence="1" key="1">
    <citation type="journal article" date="2012" name="PLoS ONE">
        <title>Gene sets for utilization of primary and secondary nutrition supplies in the distal gut of endangered iberian lynx.</title>
        <authorList>
            <person name="Alcaide M."/>
            <person name="Messina E."/>
            <person name="Richter M."/>
            <person name="Bargiela R."/>
            <person name="Peplies J."/>
            <person name="Huws S.A."/>
            <person name="Newbold C.J."/>
            <person name="Golyshin P.N."/>
            <person name="Simon M.A."/>
            <person name="Lopez G."/>
            <person name="Yakimov M.M."/>
            <person name="Ferrer M."/>
        </authorList>
    </citation>
    <scope>NUCLEOTIDE SEQUENCE</scope>
</reference>
<evidence type="ECO:0000313" key="1">
    <source>
        <dbReference type="EMBL" id="EJW93730.1"/>
    </source>
</evidence>